<gene>
    <name evidence="1" type="ORF">CE91St55_07270</name>
</gene>
<reference evidence="1" key="1">
    <citation type="submission" date="2022-01" db="EMBL/GenBank/DDBJ databases">
        <title>Novel bile acid biosynthetic pathways are enriched in the microbiome of centenarians.</title>
        <authorList>
            <person name="Sato Y."/>
            <person name="Atarashi K."/>
            <person name="Plichta R.D."/>
            <person name="Arai Y."/>
            <person name="Sasajima S."/>
            <person name="Kearney M.S."/>
            <person name="Suda W."/>
            <person name="Takeshita K."/>
            <person name="Sasaki T."/>
            <person name="Okamoto S."/>
            <person name="Skelly N.A."/>
            <person name="Okamura Y."/>
            <person name="Vlamakis H."/>
            <person name="Li Y."/>
            <person name="Tanoue T."/>
            <person name="Takei H."/>
            <person name="Nittono H."/>
            <person name="Narushima S."/>
            <person name="Irie J."/>
            <person name="Itoh H."/>
            <person name="Moriya K."/>
            <person name="Sugiura Y."/>
            <person name="Suematsu M."/>
            <person name="Moritoki N."/>
            <person name="Shibata S."/>
            <person name="Littman R.D."/>
            <person name="Fischbach A.M."/>
            <person name="Uwamino Y."/>
            <person name="Inoue T."/>
            <person name="Honda A."/>
            <person name="Hattori M."/>
            <person name="Murai T."/>
            <person name="Xavier J.R."/>
            <person name="Hirose N."/>
            <person name="Honda K."/>
        </authorList>
    </citation>
    <scope>NUCLEOTIDE SEQUENCE</scope>
    <source>
        <strain evidence="1">CE91-St55</strain>
    </source>
</reference>
<protein>
    <submittedName>
        <fullName evidence="1">Uncharacterized protein</fullName>
    </submittedName>
</protein>
<organism evidence="1 2">
    <name type="scientific">Hungatella hathewayi</name>
    <dbReference type="NCBI Taxonomy" id="154046"/>
    <lineage>
        <taxon>Bacteria</taxon>
        <taxon>Bacillati</taxon>
        <taxon>Bacillota</taxon>
        <taxon>Clostridia</taxon>
        <taxon>Lachnospirales</taxon>
        <taxon>Lachnospiraceae</taxon>
        <taxon>Hungatella</taxon>
    </lineage>
</organism>
<evidence type="ECO:0000313" key="2">
    <source>
        <dbReference type="Proteomes" id="UP001055091"/>
    </source>
</evidence>
<accession>A0AA37JHE3</accession>
<dbReference type="AlphaFoldDB" id="A0AA37JHE3"/>
<dbReference type="EMBL" id="BQNJ01000001">
    <property type="protein sequence ID" value="GKG98745.1"/>
    <property type="molecule type" value="Genomic_DNA"/>
</dbReference>
<comment type="caution">
    <text evidence="1">The sequence shown here is derived from an EMBL/GenBank/DDBJ whole genome shotgun (WGS) entry which is preliminary data.</text>
</comment>
<evidence type="ECO:0000313" key="1">
    <source>
        <dbReference type="EMBL" id="GKG98745.1"/>
    </source>
</evidence>
<name>A0AA37JHE3_9FIRM</name>
<proteinExistence type="predicted"/>
<sequence length="56" mass="6527">MASLFASHCRTFHLASPFKKEFRFQNSLILKQKADMPAKLNPQYCGRQLLLCRVEL</sequence>
<dbReference type="Proteomes" id="UP001055091">
    <property type="component" value="Unassembled WGS sequence"/>
</dbReference>